<evidence type="ECO:0000313" key="2">
    <source>
        <dbReference type="EMBL" id="KAF5809591.1"/>
    </source>
</evidence>
<keyword evidence="1" id="KW-1133">Transmembrane helix</keyword>
<keyword evidence="1" id="KW-0812">Transmembrane</keyword>
<comment type="caution">
    <text evidence="2">The sequence shown here is derived from an EMBL/GenBank/DDBJ whole genome shotgun (WGS) entry which is preliminary data.</text>
</comment>
<feature type="transmembrane region" description="Helical" evidence="1">
    <location>
        <begin position="6"/>
        <end position="25"/>
    </location>
</feature>
<accession>A0A9K3J673</accession>
<proteinExistence type="predicted"/>
<organism evidence="2 3">
    <name type="scientific">Helianthus annuus</name>
    <name type="common">Common sunflower</name>
    <dbReference type="NCBI Taxonomy" id="4232"/>
    <lineage>
        <taxon>Eukaryota</taxon>
        <taxon>Viridiplantae</taxon>
        <taxon>Streptophyta</taxon>
        <taxon>Embryophyta</taxon>
        <taxon>Tracheophyta</taxon>
        <taxon>Spermatophyta</taxon>
        <taxon>Magnoliopsida</taxon>
        <taxon>eudicotyledons</taxon>
        <taxon>Gunneridae</taxon>
        <taxon>Pentapetalae</taxon>
        <taxon>asterids</taxon>
        <taxon>campanulids</taxon>
        <taxon>Asterales</taxon>
        <taxon>Asteraceae</taxon>
        <taxon>Asteroideae</taxon>
        <taxon>Heliantheae alliance</taxon>
        <taxon>Heliantheae</taxon>
        <taxon>Helianthus</taxon>
    </lineage>
</organism>
<dbReference type="Gramene" id="mRNA:HanXRQr2_Chr04g0158961">
    <property type="protein sequence ID" value="mRNA:HanXRQr2_Chr04g0158961"/>
    <property type="gene ID" value="HanXRQr2_Chr04g0158961"/>
</dbReference>
<dbReference type="Proteomes" id="UP000215914">
    <property type="component" value="Unassembled WGS sequence"/>
</dbReference>
<dbReference type="EMBL" id="MNCJ02000319">
    <property type="protein sequence ID" value="KAF5809591.1"/>
    <property type="molecule type" value="Genomic_DNA"/>
</dbReference>
<sequence>MVPLFEFSTLYFTIFSVMVVRVLLYKKDWQGMKEKRNHHHCTVFGDSISRNWKQETLKSSSSVVKDCKKDTQSVNREEAVAVATAKYVTDLSTKSMGSFFVMLSGDTLFDTTSSNITDGKLLELPYR</sequence>
<protein>
    <submittedName>
        <fullName evidence="2">Uncharacterized protein</fullName>
    </submittedName>
</protein>
<gene>
    <name evidence="2" type="ORF">HanXRQr2_Chr04g0158961</name>
</gene>
<reference evidence="2" key="2">
    <citation type="submission" date="2020-06" db="EMBL/GenBank/DDBJ databases">
        <title>Helianthus annuus Genome sequencing and assembly Release 2.</title>
        <authorList>
            <person name="Gouzy J."/>
            <person name="Langlade N."/>
            <person name="Munos S."/>
        </authorList>
    </citation>
    <scope>NUCLEOTIDE SEQUENCE</scope>
    <source>
        <tissue evidence="2">Leaves</tissue>
    </source>
</reference>
<reference evidence="2" key="1">
    <citation type="journal article" date="2017" name="Nature">
        <title>The sunflower genome provides insights into oil metabolism, flowering and Asterid evolution.</title>
        <authorList>
            <person name="Badouin H."/>
            <person name="Gouzy J."/>
            <person name="Grassa C.J."/>
            <person name="Murat F."/>
            <person name="Staton S.E."/>
            <person name="Cottret L."/>
            <person name="Lelandais-Briere C."/>
            <person name="Owens G.L."/>
            <person name="Carrere S."/>
            <person name="Mayjonade B."/>
            <person name="Legrand L."/>
            <person name="Gill N."/>
            <person name="Kane N.C."/>
            <person name="Bowers J.E."/>
            <person name="Hubner S."/>
            <person name="Bellec A."/>
            <person name="Berard A."/>
            <person name="Berges H."/>
            <person name="Blanchet N."/>
            <person name="Boniface M.C."/>
            <person name="Brunel D."/>
            <person name="Catrice O."/>
            <person name="Chaidir N."/>
            <person name="Claudel C."/>
            <person name="Donnadieu C."/>
            <person name="Faraut T."/>
            <person name="Fievet G."/>
            <person name="Helmstetter N."/>
            <person name="King M."/>
            <person name="Knapp S.J."/>
            <person name="Lai Z."/>
            <person name="Le Paslier M.C."/>
            <person name="Lippi Y."/>
            <person name="Lorenzon L."/>
            <person name="Mandel J.R."/>
            <person name="Marage G."/>
            <person name="Marchand G."/>
            <person name="Marquand E."/>
            <person name="Bret-Mestries E."/>
            <person name="Morien E."/>
            <person name="Nambeesan S."/>
            <person name="Nguyen T."/>
            <person name="Pegot-Espagnet P."/>
            <person name="Pouilly N."/>
            <person name="Raftis F."/>
            <person name="Sallet E."/>
            <person name="Schiex T."/>
            <person name="Thomas J."/>
            <person name="Vandecasteele C."/>
            <person name="Vares D."/>
            <person name="Vear F."/>
            <person name="Vautrin S."/>
            <person name="Crespi M."/>
            <person name="Mangin B."/>
            <person name="Burke J.M."/>
            <person name="Salse J."/>
            <person name="Munos S."/>
            <person name="Vincourt P."/>
            <person name="Rieseberg L.H."/>
            <person name="Langlade N.B."/>
        </authorList>
    </citation>
    <scope>NUCLEOTIDE SEQUENCE</scope>
    <source>
        <tissue evidence="2">Leaves</tissue>
    </source>
</reference>
<name>A0A9K3J673_HELAN</name>
<keyword evidence="3" id="KW-1185">Reference proteome</keyword>
<evidence type="ECO:0000313" key="3">
    <source>
        <dbReference type="Proteomes" id="UP000215914"/>
    </source>
</evidence>
<keyword evidence="1" id="KW-0472">Membrane</keyword>
<evidence type="ECO:0000256" key="1">
    <source>
        <dbReference type="SAM" id="Phobius"/>
    </source>
</evidence>
<dbReference type="AlphaFoldDB" id="A0A9K3J673"/>